<name>A0A1B1YVG1_9GAMM</name>
<dbReference type="Proteomes" id="UP000092952">
    <property type="component" value="Chromosome"/>
</dbReference>
<evidence type="ECO:0000313" key="2">
    <source>
        <dbReference type="EMBL" id="ANX04880.1"/>
    </source>
</evidence>
<evidence type="ECO:0000313" key="3">
    <source>
        <dbReference type="Proteomes" id="UP000092952"/>
    </source>
</evidence>
<keyword evidence="1" id="KW-0732">Signal</keyword>
<reference evidence="3" key="1">
    <citation type="submission" date="2016-03" db="EMBL/GenBank/DDBJ databases">
        <title>Complete genome sequence of Solimmundus cernigliae, representing a novel lineage of polycyclic aromatic hydrocarbon degraders within the Gammaproteobacteria.</title>
        <authorList>
            <person name="Singleton D.R."/>
            <person name="Dickey A.N."/>
            <person name="Scholl E.H."/>
            <person name="Wright F.A."/>
            <person name="Aitken M.D."/>
        </authorList>
    </citation>
    <scope>NUCLEOTIDE SEQUENCE [LARGE SCALE GENOMIC DNA]</scope>
    <source>
        <strain evidence="3">TR3.2</strain>
    </source>
</reference>
<dbReference type="InterPro" id="IPR010727">
    <property type="entry name" value="DUF1302"/>
</dbReference>
<feature type="chain" id="PRO_5008533040" description="DUF1302 domain-containing protein" evidence="1">
    <location>
        <begin position="33"/>
        <end position="600"/>
    </location>
</feature>
<sequence>MKLRKNVTQPTSTGRYWLAAAALAAAGSAAQAANFQLFDGAVEGSFDTTLGYGLQLRTEKMDPSLSIPHPSRWAPGQTEAGLLLGNNQYGNRELFNKKWDIFSNLVKASHDLQVNGDGWSAFMRGNYFYDFAMASERDSIPKESENRAIMHGDITDAYFLTRLGSADQFTVRLGKQVISWGENTFIGQSLNDINTVDISKLRQPGVELKDALVGTPAAYFSWQMSEALSLETFVLLGYDELKVDPYGGFFGTQDAITDGGGFANEFGVPFDLCRAPDGGTCNLALGPAQVPRWGDDIPSYGGQYGVALRYYAPNLGNGFDFGLYYQNLHDHNPQLSSYAGPTANAGGRIGTYFVDYAKDVERYGFSFNTTLGSWAVGGEYSYRRNAPLQGTDFLAVAATGRELGPTGAPNGTLYAPGTKYEGFERYKRHQIQLTGQRLWGPMPMLMGADQWNTIGEVAYGWAEDMPGHDLNGHEITPTVLASKNGFVRFDDVTNHFWGLVARSTLTYNNILFNRINMDFNTAFKWDVEGVSPEFGGATLFIGGRKQLSVGVTFDYALNWKLGINQTFIFDGDNDQWRPNGSRPVNNTDRDFLSLDLSYSF</sequence>
<dbReference type="EMBL" id="CP014671">
    <property type="protein sequence ID" value="ANX04880.1"/>
    <property type="molecule type" value="Genomic_DNA"/>
</dbReference>
<keyword evidence="3" id="KW-1185">Reference proteome</keyword>
<dbReference type="KEGG" id="gbi:PG2T_12345"/>
<proteinExistence type="predicted"/>
<organism evidence="2 3">
    <name type="scientific">Immundisolibacter cernigliae</name>
    <dbReference type="NCBI Taxonomy" id="1810504"/>
    <lineage>
        <taxon>Bacteria</taxon>
        <taxon>Pseudomonadati</taxon>
        <taxon>Pseudomonadota</taxon>
        <taxon>Gammaproteobacteria</taxon>
        <taxon>Immundisolibacterales</taxon>
        <taxon>Immundisolibacteraceae</taxon>
        <taxon>Immundisolibacter</taxon>
    </lineage>
</organism>
<dbReference type="InParanoid" id="A0A1B1YVG1"/>
<accession>A0A1B1YVG1</accession>
<evidence type="ECO:0000256" key="1">
    <source>
        <dbReference type="SAM" id="SignalP"/>
    </source>
</evidence>
<dbReference type="STRING" id="1810504.PG2T_12345"/>
<dbReference type="RefSeq" id="WP_068805973.1">
    <property type="nucleotide sequence ID" value="NZ_CP014671.1"/>
</dbReference>
<dbReference type="OrthoDB" id="7000272at2"/>
<dbReference type="Pfam" id="PF06980">
    <property type="entry name" value="DUF1302"/>
    <property type="match status" value="1"/>
</dbReference>
<gene>
    <name evidence="2" type="ORF">PG2T_12345</name>
</gene>
<feature type="signal peptide" evidence="1">
    <location>
        <begin position="1"/>
        <end position="32"/>
    </location>
</feature>
<evidence type="ECO:0008006" key="4">
    <source>
        <dbReference type="Google" id="ProtNLM"/>
    </source>
</evidence>
<protein>
    <recommendedName>
        <fullName evidence="4">DUF1302 domain-containing protein</fullName>
    </recommendedName>
</protein>
<dbReference type="AlphaFoldDB" id="A0A1B1YVG1"/>